<name>A0AAN8FHR2_TRICO</name>
<comment type="caution">
    <text evidence="2">The sequence shown here is derived from an EMBL/GenBank/DDBJ whole genome shotgun (WGS) entry which is preliminary data.</text>
</comment>
<gene>
    <name evidence="2" type="ORF">GCK32_003171</name>
</gene>
<evidence type="ECO:0000256" key="1">
    <source>
        <dbReference type="SAM" id="MobiDB-lite"/>
    </source>
</evidence>
<reference evidence="2 3" key="1">
    <citation type="submission" date="2019-10" db="EMBL/GenBank/DDBJ databases">
        <title>Assembly and Annotation for the nematode Trichostrongylus colubriformis.</title>
        <authorList>
            <person name="Martin J."/>
        </authorList>
    </citation>
    <scope>NUCLEOTIDE SEQUENCE [LARGE SCALE GENOMIC DNA]</scope>
    <source>
        <strain evidence="2">G859</strain>
        <tissue evidence="2">Whole worm</tissue>
    </source>
</reference>
<accession>A0AAN8FHR2</accession>
<organism evidence="2 3">
    <name type="scientific">Trichostrongylus colubriformis</name>
    <name type="common">Black scour worm</name>
    <dbReference type="NCBI Taxonomy" id="6319"/>
    <lineage>
        <taxon>Eukaryota</taxon>
        <taxon>Metazoa</taxon>
        <taxon>Ecdysozoa</taxon>
        <taxon>Nematoda</taxon>
        <taxon>Chromadorea</taxon>
        <taxon>Rhabditida</taxon>
        <taxon>Rhabditina</taxon>
        <taxon>Rhabditomorpha</taxon>
        <taxon>Strongyloidea</taxon>
        <taxon>Trichostrongylidae</taxon>
        <taxon>Trichostrongylus</taxon>
    </lineage>
</organism>
<protein>
    <submittedName>
        <fullName evidence="2">Uncharacterized protein</fullName>
    </submittedName>
</protein>
<dbReference type="AlphaFoldDB" id="A0AAN8FHR2"/>
<feature type="region of interest" description="Disordered" evidence="1">
    <location>
        <begin position="256"/>
        <end position="282"/>
    </location>
</feature>
<proteinExistence type="predicted"/>
<keyword evidence="3" id="KW-1185">Reference proteome</keyword>
<dbReference type="Proteomes" id="UP001331761">
    <property type="component" value="Unassembled WGS sequence"/>
</dbReference>
<evidence type="ECO:0000313" key="2">
    <source>
        <dbReference type="EMBL" id="KAK5974277.1"/>
    </source>
</evidence>
<sequence length="439" mass="48310">MATSTEDVVPIQSDYVLNHYHDSGNFAGQSNVEEPSLLNRPSAVHSQYMDMSLRNFMSVHENRNYQEYPSEFQHAEMVGKPISWKELRSRINTLDTTVYSPMIIDGKLYFVNQNDDVHTAKSSVSMESTKTALSLCSIHDDDVTFTLSELKELLPWQDIKILMKYYKEQKQAKQIPSEEQAILKLENALQVLRDFSNRHVPGHPALVPIDLETTDDPILKNYYESVNYMDAPEPIPAAPQPTTNVMAVPYYTSDSSSSITGELSSKESSETETSTPFTALSTHYGDNGETAVDMDQPMPHTVVESIASSVELCDSEPSVTTAKSLVKPTLLSESVRTATSVTSALDSFSTVHSTDVKTAASQFLAKNEQTEAIAVQDHMLPDTHASATPPSSITNGELEAIPTARLITPTGLRTPIPICGNVEDNLESQDVTTAVEIGQ</sequence>
<evidence type="ECO:0000313" key="3">
    <source>
        <dbReference type="Proteomes" id="UP001331761"/>
    </source>
</evidence>
<dbReference type="EMBL" id="WIXE01014466">
    <property type="protein sequence ID" value="KAK5974277.1"/>
    <property type="molecule type" value="Genomic_DNA"/>
</dbReference>